<evidence type="ECO:0000256" key="1">
    <source>
        <dbReference type="ARBA" id="ARBA00022737"/>
    </source>
</evidence>
<dbReference type="OrthoDB" id="6267506at2759"/>
<dbReference type="AlphaFoldDB" id="A0A3S5CUM9"/>
<feature type="region of interest" description="Disordered" evidence="2">
    <location>
        <begin position="84"/>
        <end position="108"/>
    </location>
</feature>
<dbReference type="Proteomes" id="UP000784294">
    <property type="component" value="Unassembled WGS sequence"/>
</dbReference>
<keyword evidence="1" id="KW-0677">Repeat</keyword>
<gene>
    <name evidence="3" type="ORF">PXEA_LOCUS32022</name>
</gene>
<name>A0A3S5CUM9_9PLAT</name>
<evidence type="ECO:0000256" key="2">
    <source>
        <dbReference type="SAM" id="MobiDB-lite"/>
    </source>
</evidence>
<evidence type="ECO:0008006" key="5">
    <source>
        <dbReference type="Google" id="ProtNLM"/>
    </source>
</evidence>
<dbReference type="EMBL" id="CAAALY010258299">
    <property type="protein sequence ID" value="VEL38582.1"/>
    <property type="molecule type" value="Genomic_DNA"/>
</dbReference>
<accession>A0A3S5CUM9</accession>
<proteinExistence type="predicted"/>
<feature type="region of interest" description="Disordered" evidence="2">
    <location>
        <begin position="1"/>
        <end position="36"/>
    </location>
</feature>
<evidence type="ECO:0000313" key="4">
    <source>
        <dbReference type="Proteomes" id="UP000784294"/>
    </source>
</evidence>
<dbReference type="InterPro" id="IPR001258">
    <property type="entry name" value="NHL_repeat"/>
</dbReference>
<evidence type="ECO:0000313" key="3">
    <source>
        <dbReference type="EMBL" id="VEL38582.1"/>
    </source>
</evidence>
<keyword evidence="4" id="KW-1185">Reference proteome</keyword>
<protein>
    <recommendedName>
        <fullName evidence="5">SMP-30/Gluconolactonase/LRE-like region domain-containing protein</fullName>
    </recommendedName>
</protein>
<sequence length="108" mass="11937">MQPEDRTQSHSNRFPEVSGLMRPGRISQPFTDRGQPLTQPIVELEFEASASDDHRDTWPSGLAVNQATGDIFVLDRDNAKIKVSSGKINSQAKHKLDKSVAPLNQPNS</sequence>
<comment type="caution">
    <text evidence="3">The sequence shown here is derived from an EMBL/GenBank/DDBJ whole genome shotgun (WGS) entry which is preliminary data.</text>
</comment>
<dbReference type="Pfam" id="PF01436">
    <property type="entry name" value="NHL"/>
    <property type="match status" value="1"/>
</dbReference>
<organism evidence="3 4">
    <name type="scientific">Protopolystoma xenopodis</name>
    <dbReference type="NCBI Taxonomy" id="117903"/>
    <lineage>
        <taxon>Eukaryota</taxon>
        <taxon>Metazoa</taxon>
        <taxon>Spiralia</taxon>
        <taxon>Lophotrochozoa</taxon>
        <taxon>Platyhelminthes</taxon>
        <taxon>Monogenea</taxon>
        <taxon>Polyopisthocotylea</taxon>
        <taxon>Polystomatidea</taxon>
        <taxon>Polystomatidae</taxon>
        <taxon>Protopolystoma</taxon>
    </lineage>
</organism>
<reference evidence="3" key="1">
    <citation type="submission" date="2018-11" db="EMBL/GenBank/DDBJ databases">
        <authorList>
            <consortium name="Pathogen Informatics"/>
        </authorList>
    </citation>
    <scope>NUCLEOTIDE SEQUENCE</scope>
</reference>